<dbReference type="InterPro" id="IPR036864">
    <property type="entry name" value="Zn2-C6_fun-type_DNA-bd_sf"/>
</dbReference>
<accession>A0AAN7VRH9</accession>
<dbReference type="InterPro" id="IPR053175">
    <property type="entry name" value="DHMBA_Reg_Transcription_Factor"/>
</dbReference>
<dbReference type="PROSITE" id="PS50048">
    <property type="entry name" value="ZN2_CY6_FUNGAL_2"/>
    <property type="match status" value="1"/>
</dbReference>
<dbReference type="InterPro" id="IPR001138">
    <property type="entry name" value="Zn2Cys6_DnaBD"/>
</dbReference>
<sequence length="455" mass="51076">MVNTGKPSTGCYHCRRSRVKCDEARPSCARCLRIGVTCEGYRHTNDVLFRDETRKTIQKVTKTLPNIPGPDARITVPPLEQSLCLFFADHTAIRMEEGDPGYLDYLPSMYREAKPGSALVQTVRAIALTHLYNSGNFPEVKSSARKYYGEALATINKALHDPVERLEDDIMLSIWLMQLYEAREVRSAVLTGESARVVEQSTAWISHMQGLVMLLRLRGTHQLSTLRGRNVCAQMKSLPMPSPCMSAVERTRVYQEALRLKEIAMHLQRSSLDWPGCRDGKWKPRFVSLPIMLPGATQLCSREAEYFQDSHAFRLWSVFRGTMIVLHETLLKFGKDYAAASIDSQHLASGEDVILWDFERSYCVQAISSTADEILNTLPFVFGEITNVGQVRAGSDAGWGDRSKQSHLGVPAIWFLRMIKSSMYTSSTQKALATEGLYKIGRRMGIRQALTVAGA</sequence>
<comment type="caution">
    <text evidence="3">The sequence shown here is derived from an EMBL/GenBank/DDBJ whole genome shotgun (WGS) entry which is preliminary data.</text>
</comment>
<evidence type="ECO:0000313" key="4">
    <source>
        <dbReference type="Proteomes" id="UP001310594"/>
    </source>
</evidence>
<protein>
    <recommendedName>
        <fullName evidence="2">Zn(2)-C6 fungal-type domain-containing protein</fullName>
    </recommendedName>
</protein>
<dbReference type="Gene3D" id="4.10.240.10">
    <property type="entry name" value="Zn(2)-C6 fungal-type DNA-binding domain"/>
    <property type="match status" value="1"/>
</dbReference>
<evidence type="ECO:0000313" key="3">
    <source>
        <dbReference type="EMBL" id="KAK5698079.1"/>
    </source>
</evidence>
<dbReference type="EMBL" id="JAVRQU010000010">
    <property type="protein sequence ID" value="KAK5698079.1"/>
    <property type="molecule type" value="Genomic_DNA"/>
</dbReference>
<evidence type="ECO:0000259" key="2">
    <source>
        <dbReference type="PROSITE" id="PS50048"/>
    </source>
</evidence>
<dbReference type="PANTHER" id="PTHR38791">
    <property type="entry name" value="ZN(II)2CYS6 TRANSCRIPTION FACTOR (EUROFUNG)-RELATED-RELATED"/>
    <property type="match status" value="1"/>
</dbReference>
<feature type="domain" description="Zn(2)-C6 fungal-type" evidence="2">
    <location>
        <begin position="10"/>
        <end position="38"/>
    </location>
</feature>
<reference evidence="3" key="1">
    <citation type="submission" date="2023-08" db="EMBL/GenBank/DDBJ databases">
        <title>Black Yeasts Isolated from many extreme environments.</title>
        <authorList>
            <person name="Coleine C."/>
            <person name="Stajich J.E."/>
            <person name="Selbmann L."/>
        </authorList>
    </citation>
    <scope>NUCLEOTIDE SEQUENCE</scope>
    <source>
        <strain evidence="3">CCFEE 5810</strain>
    </source>
</reference>
<proteinExistence type="predicted"/>
<organism evidence="3 4">
    <name type="scientific">Elasticomyces elasticus</name>
    <dbReference type="NCBI Taxonomy" id="574655"/>
    <lineage>
        <taxon>Eukaryota</taxon>
        <taxon>Fungi</taxon>
        <taxon>Dikarya</taxon>
        <taxon>Ascomycota</taxon>
        <taxon>Pezizomycotina</taxon>
        <taxon>Dothideomycetes</taxon>
        <taxon>Dothideomycetidae</taxon>
        <taxon>Mycosphaerellales</taxon>
        <taxon>Teratosphaeriaceae</taxon>
        <taxon>Elasticomyces</taxon>
    </lineage>
</organism>
<dbReference type="SMART" id="SM00066">
    <property type="entry name" value="GAL4"/>
    <property type="match status" value="1"/>
</dbReference>
<gene>
    <name evidence="3" type="ORF">LTR97_007039</name>
</gene>
<dbReference type="PROSITE" id="PS00463">
    <property type="entry name" value="ZN2_CY6_FUNGAL_1"/>
    <property type="match status" value="1"/>
</dbReference>
<evidence type="ECO:0000256" key="1">
    <source>
        <dbReference type="ARBA" id="ARBA00023242"/>
    </source>
</evidence>
<dbReference type="Pfam" id="PF00172">
    <property type="entry name" value="Zn_clus"/>
    <property type="match status" value="1"/>
</dbReference>
<dbReference type="AlphaFoldDB" id="A0AAN7VRH9"/>
<dbReference type="CDD" id="cd00067">
    <property type="entry name" value="GAL4"/>
    <property type="match status" value="1"/>
</dbReference>
<dbReference type="SUPFAM" id="SSF57701">
    <property type="entry name" value="Zn2/Cys6 DNA-binding domain"/>
    <property type="match status" value="1"/>
</dbReference>
<dbReference type="GO" id="GO:0000981">
    <property type="term" value="F:DNA-binding transcription factor activity, RNA polymerase II-specific"/>
    <property type="evidence" value="ECO:0007669"/>
    <property type="project" value="InterPro"/>
</dbReference>
<dbReference type="InterPro" id="IPR021858">
    <property type="entry name" value="Fun_TF"/>
</dbReference>
<name>A0AAN7VRH9_9PEZI</name>
<dbReference type="Proteomes" id="UP001310594">
    <property type="component" value="Unassembled WGS sequence"/>
</dbReference>
<keyword evidence="1" id="KW-0539">Nucleus</keyword>
<dbReference type="GO" id="GO:0008270">
    <property type="term" value="F:zinc ion binding"/>
    <property type="evidence" value="ECO:0007669"/>
    <property type="project" value="InterPro"/>
</dbReference>
<dbReference type="Pfam" id="PF11951">
    <property type="entry name" value="Fungal_trans_2"/>
    <property type="match status" value="1"/>
</dbReference>